<keyword evidence="1" id="KW-1133">Transmembrane helix</keyword>
<evidence type="ECO:0000256" key="1">
    <source>
        <dbReference type="SAM" id="Phobius"/>
    </source>
</evidence>
<name>A0ABZ0Z368_9CAUD</name>
<evidence type="ECO:0000313" key="2">
    <source>
        <dbReference type="EMBL" id="WQJ53603.1"/>
    </source>
</evidence>
<sequence>MYIDIDKIIKDTVLIIISVIIILALIFAGDCMFHTYKMPIDDDAVVIITDEYDKKHLYTDYFPPSSDMIGKNVEIFKCFDNVSFKDTVTFITESNIVYQLEYNVIAHLDKGIMNDNSIYNVENFGNAVNDANEDVMYLCQSIHTRFDKNTDLYIEKNLKNDIKSVLIYNGFKADTIDINIIKKWSFN</sequence>
<feature type="transmembrane region" description="Helical" evidence="1">
    <location>
        <begin position="12"/>
        <end position="29"/>
    </location>
</feature>
<keyword evidence="1" id="KW-0472">Membrane</keyword>
<dbReference type="EMBL" id="OR769223">
    <property type="protein sequence ID" value="WQJ53603.1"/>
    <property type="molecule type" value="Genomic_DNA"/>
</dbReference>
<keyword evidence="3" id="KW-1185">Reference proteome</keyword>
<proteinExistence type="predicted"/>
<reference evidence="2 3" key="1">
    <citation type="submission" date="2023-11" db="EMBL/GenBank/DDBJ databases">
        <authorList>
            <person name="Cook R."/>
            <person name="Crisci M."/>
            <person name="Pye H."/>
            <person name="Adriaenssens E."/>
            <person name="Santini J."/>
        </authorList>
    </citation>
    <scope>NUCLEOTIDE SEQUENCE [LARGE SCALE GENOMIC DNA]</scope>
    <source>
        <strain evidence="2">Lak_Megaphage_Sonny</strain>
    </source>
</reference>
<evidence type="ECO:0000313" key="3">
    <source>
        <dbReference type="Proteomes" id="UP001358193"/>
    </source>
</evidence>
<protein>
    <submittedName>
        <fullName evidence="2">Uncharacterized protein</fullName>
    </submittedName>
</protein>
<dbReference type="Proteomes" id="UP001358193">
    <property type="component" value="Segment"/>
</dbReference>
<keyword evidence="1" id="KW-0812">Transmembrane</keyword>
<organism evidence="2 3">
    <name type="scientific">phage Lak_Megaphage_Sonny</name>
    <dbReference type="NCBI Taxonomy" id="3109229"/>
    <lineage>
        <taxon>Viruses</taxon>
        <taxon>Duplodnaviria</taxon>
        <taxon>Heunggongvirae</taxon>
        <taxon>Uroviricota</taxon>
        <taxon>Caudoviricetes</taxon>
        <taxon>Caudoviricetes code 15 clade</taxon>
    </lineage>
</organism>
<accession>A0ABZ0Z368</accession>